<feature type="transmembrane region" description="Helical" evidence="8">
    <location>
        <begin position="56"/>
        <end position="73"/>
    </location>
</feature>
<comment type="similarity">
    <text evidence="8">Belongs to the MsrQ family.</text>
</comment>
<dbReference type="GO" id="GO:0005886">
    <property type="term" value="C:plasma membrane"/>
    <property type="evidence" value="ECO:0007669"/>
    <property type="project" value="UniProtKB-SubCell"/>
</dbReference>
<evidence type="ECO:0000256" key="4">
    <source>
        <dbReference type="ARBA" id="ARBA00022692"/>
    </source>
</evidence>
<keyword evidence="7 8" id="KW-0472">Membrane</keyword>
<comment type="cofactor">
    <cofactor evidence="8">
        <name>heme b</name>
        <dbReference type="ChEBI" id="CHEBI:60344"/>
    </cofactor>
    <text evidence="8">Binds 1 heme b (iron(II)-protoporphyrin IX) group per subunit.</text>
</comment>
<dbReference type="GO" id="GO:0016679">
    <property type="term" value="F:oxidoreductase activity, acting on diphenols and related substances as donors"/>
    <property type="evidence" value="ECO:0007669"/>
    <property type="project" value="TreeGrafter"/>
</dbReference>
<dbReference type="GO" id="GO:0009055">
    <property type="term" value="F:electron transfer activity"/>
    <property type="evidence" value="ECO:0007669"/>
    <property type="project" value="UniProtKB-UniRule"/>
</dbReference>
<protein>
    <recommendedName>
        <fullName evidence="8">Protein-methionine-sulfoxide reductase heme-binding subunit MsrQ</fullName>
    </recommendedName>
    <alternativeName>
        <fullName evidence="8">Flavocytochrome MsrQ</fullName>
    </alternativeName>
</protein>
<evidence type="ECO:0000259" key="9">
    <source>
        <dbReference type="Pfam" id="PF01794"/>
    </source>
</evidence>
<comment type="caution">
    <text evidence="8">Lacks conserved residue(s) required for the propagation of feature annotation.</text>
</comment>
<accession>A0A4Y7XEQ8</accession>
<evidence type="ECO:0000256" key="6">
    <source>
        <dbReference type="ARBA" id="ARBA00023004"/>
    </source>
</evidence>
<dbReference type="GO" id="GO:0020037">
    <property type="term" value="F:heme binding"/>
    <property type="evidence" value="ECO:0007669"/>
    <property type="project" value="UniProtKB-UniRule"/>
</dbReference>
<dbReference type="PANTHER" id="PTHR36964:SF1">
    <property type="entry name" value="PROTEIN-METHIONINE-SULFOXIDE REDUCTASE HEME-BINDING SUBUNIT MSRQ"/>
    <property type="match status" value="1"/>
</dbReference>
<keyword evidence="8" id="KW-0249">Electron transport</keyword>
<keyword evidence="8" id="KW-0288">FMN</keyword>
<evidence type="ECO:0000313" key="10">
    <source>
        <dbReference type="EMBL" id="TEU30234.1"/>
    </source>
</evidence>
<feature type="transmembrane region" description="Helical" evidence="8">
    <location>
        <begin position="117"/>
        <end position="137"/>
    </location>
</feature>
<evidence type="ECO:0000313" key="11">
    <source>
        <dbReference type="Proteomes" id="UP000297834"/>
    </source>
</evidence>
<keyword evidence="4 8" id="KW-0812">Transmembrane</keyword>
<keyword evidence="6 8" id="KW-0408">Iron</keyword>
<comment type="caution">
    <text evidence="10">The sequence shown here is derived from an EMBL/GenBank/DDBJ whole genome shotgun (WGS) entry which is preliminary data.</text>
</comment>
<name>A0A4Y7XEQ8_9GAMM</name>
<feature type="transmembrane region" description="Helical" evidence="8">
    <location>
        <begin position="85"/>
        <end position="105"/>
    </location>
</feature>
<keyword evidence="11" id="KW-1185">Reference proteome</keyword>
<comment type="cofactor">
    <cofactor evidence="8">
        <name>FMN</name>
        <dbReference type="ChEBI" id="CHEBI:58210"/>
    </cofactor>
    <text evidence="8">Binds 1 FMN per subunit.</text>
</comment>
<dbReference type="GO" id="GO:0030091">
    <property type="term" value="P:protein repair"/>
    <property type="evidence" value="ECO:0007669"/>
    <property type="project" value="UniProtKB-UniRule"/>
</dbReference>
<dbReference type="PANTHER" id="PTHR36964">
    <property type="entry name" value="PROTEIN-METHIONINE-SULFOXIDE REDUCTASE HEME-BINDING SUBUNIT MSRQ"/>
    <property type="match status" value="1"/>
</dbReference>
<evidence type="ECO:0000256" key="3">
    <source>
        <dbReference type="ARBA" id="ARBA00022617"/>
    </source>
</evidence>
<keyword evidence="8" id="KW-1003">Cell membrane</keyword>
<comment type="subunit">
    <text evidence="8">Heterodimer of a catalytic subunit (MsrP) and a heme-binding subunit (MsrQ).</text>
</comment>
<comment type="function">
    <text evidence="8">Part of the MsrPQ system that repairs oxidized periplasmic proteins containing methionine sulfoxide residues (Met-O), using respiratory chain electrons. Thus protects these proteins from oxidative-stress damage caused by reactive species of oxygen and chlorine generated by the host defense mechanisms. MsrPQ is essential for the maintenance of envelope integrity under bleach stress, rescuing a wide series of structurally unrelated periplasmic proteins from methionine oxidation. MsrQ provides electrons for reduction to the reductase catalytic subunit MsrP, using the quinone pool of the respiratory chain.</text>
</comment>
<dbReference type="EMBL" id="SNTY01000010">
    <property type="protein sequence ID" value="TEU30234.1"/>
    <property type="molecule type" value="Genomic_DNA"/>
</dbReference>
<evidence type="ECO:0000256" key="5">
    <source>
        <dbReference type="ARBA" id="ARBA00022989"/>
    </source>
</evidence>
<keyword evidence="5 8" id="KW-1133">Transmembrane helix</keyword>
<sequence>MMDKKTVNTLIHKLKPLMFGVLLLPFLWMVYQAVFAPQFLGADPSKSLVDQTGEWAIRSILFALAITPLRILTGLTGWIHWRRMAGLFAFFYALTHFLVYIGFFLQLDLSRIYQEIIHRPYIIVGAIALVLYLPLVITSTQQWQRRLKRNWTKLHKLVYLIGILAVIHMTWLKKVGLMDTWPYALILVTLLLIRLIPKLKQQKNNKSR</sequence>
<evidence type="ECO:0000256" key="2">
    <source>
        <dbReference type="ARBA" id="ARBA00022448"/>
    </source>
</evidence>
<dbReference type="InterPro" id="IPR022837">
    <property type="entry name" value="MsrQ-like"/>
</dbReference>
<keyword evidence="3 8" id="KW-0349">Heme</keyword>
<dbReference type="Pfam" id="PF01794">
    <property type="entry name" value="Ferric_reduct"/>
    <property type="match status" value="1"/>
</dbReference>
<dbReference type="OrthoDB" id="9788328at2"/>
<dbReference type="RefSeq" id="WP_134243417.1">
    <property type="nucleotide sequence ID" value="NZ_SNTY01000010.1"/>
</dbReference>
<gene>
    <name evidence="8" type="primary">msrQ</name>
    <name evidence="10" type="ORF">E2B99_02520</name>
</gene>
<comment type="subcellular location">
    <subcellularLocation>
        <location evidence="8">Cell membrane</location>
        <topology evidence="8">Multi-pass membrane protein</topology>
    </subcellularLocation>
    <subcellularLocation>
        <location evidence="1">Membrane</location>
        <topology evidence="1">Multi-pass membrane protein</topology>
    </subcellularLocation>
</comment>
<dbReference type="HAMAP" id="MF_01207">
    <property type="entry name" value="MsrQ"/>
    <property type="match status" value="1"/>
</dbReference>
<organism evidence="10 11">
    <name type="scientific">Alkanindiges illinoisensis</name>
    <dbReference type="NCBI Taxonomy" id="197183"/>
    <lineage>
        <taxon>Bacteria</taxon>
        <taxon>Pseudomonadati</taxon>
        <taxon>Pseudomonadota</taxon>
        <taxon>Gammaproteobacteria</taxon>
        <taxon>Moraxellales</taxon>
        <taxon>Moraxellaceae</taxon>
        <taxon>Alkanindiges</taxon>
    </lineage>
</organism>
<dbReference type="InterPro" id="IPR013130">
    <property type="entry name" value="Fe3_Rdtase_TM_dom"/>
</dbReference>
<dbReference type="Proteomes" id="UP000297834">
    <property type="component" value="Unassembled WGS sequence"/>
</dbReference>
<evidence type="ECO:0000256" key="7">
    <source>
        <dbReference type="ARBA" id="ARBA00023136"/>
    </source>
</evidence>
<reference evidence="10 11" key="1">
    <citation type="submission" date="2019-03" db="EMBL/GenBank/DDBJ databases">
        <title>Alkanindiges illinoisensis: a potential pathogenic isolated from ascites of a gastric cancer patient with abdominal metastasis.</title>
        <authorList>
            <person name="Hu X."/>
            <person name="Yang B."/>
            <person name="Yan X."/>
            <person name="Lin L."/>
            <person name="Zhao H."/>
            <person name="Zhou F."/>
            <person name="Su B."/>
            <person name="Chen J."/>
            <person name="Rui Y."/>
            <person name="Wang Q."/>
            <person name="Zheng L."/>
        </authorList>
    </citation>
    <scope>NUCLEOTIDE SEQUENCE [LARGE SCALE GENOMIC DNA]</scope>
    <source>
        <strain evidence="10 11">NFYY 23406</strain>
    </source>
</reference>
<dbReference type="GO" id="GO:0046872">
    <property type="term" value="F:metal ion binding"/>
    <property type="evidence" value="ECO:0007669"/>
    <property type="project" value="UniProtKB-KW"/>
</dbReference>
<proteinExistence type="inferred from homology"/>
<dbReference type="STRING" id="1120977.GCA_000619845_02823"/>
<keyword evidence="8" id="KW-0479">Metal-binding</keyword>
<feature type="transmembrane region" description="Helical" evidence="8">
    <location>
        <begin position="180"/>
        <end position="197"/>
    </location>
</feature>
<keyword evidence="8" id="KW-0285">Flavoprotein</keyword>
<evidence type="ECO:0000256" key="1">
    <source>
        <dbReference type="ARBA" id="ARBA00004141"/>
    </source>
</evidence>
<feature type="domain" description="Ferric oxidoreductase" evidence="9">
    <location>
        <begin position="53"/>
        <end position="166"/>
    </location>
</feature>
<feature type="transmembrane region" description="Helical" evidence="8">
    <location>
        <begin position="157"/>
        <end position="174"/>
    </location>
</feature>
<dbReference type="GO" id="GO:0010181">
    <property type="term" value="F:FMN binding"/>
    <property type="evidence" value="ECO:0007669"/>
    <property type="project" value="UniProtKB-UniRule"/>
</dbReference>
<keyword evidence="2 8" id="KW-0813">Transport</keyword>
<dbReference type="AlphaFoldDB" id="A0A4Y7XEQ8"/>
<evidence type="ECO:0000256" key="8">
    <source>
        <dbReference type="HAMAP-Rule" id="MF_01207"/>
    </source>
</evidence>